<dbReference type="Pfam" id="PF16510">
    <property type="entry name" value="P22_portal"/>
    <property type="match status" value="1"/>
</dbReference>
<protein>
    <recommendedName>
        <fullName evidence="3">Portal protein</fullName>
    </recommendedName>
</protein>
<name>A0A354M011_9BACT</name>
<sequence length="633" mass="74187">MNDCNYKIFNNKRLMPKQKKRKEKEDETFDRSQYEILWTAKKAWENIEPYRRRRKRNRKYTFGQQWSDKITLPDGRTITEEQYLKEQGKVPLKNNLIRQLVKNVIGQFRSTQTQPVCISRDRNEQQLGELMSIALEYVYQHNRMWEIDGRTLEEFLISGSCFHKIVYGKRRNKTDVWINEINPNRIFFNNMEDIRHWDCTMIGELHDVPIATILSNFSGGSRKRASRLREIYSNANQEELYRQYSNLTTERIDNLDFLIPGEDHLCRVIEIWRLENRERLKCHDTLNGKLYKEEIDRLPAIEAENRKRISDAGKAGIDSKDVPLIRTEWFIDQFWYYRFFSPFGDILDEGETPYWHGEHPYSMRLYPLIDGEIHSFVEDIIDQQRYINRLITLVDFIMGSSAKGVLLFPEDQVPDGMTIEDVAEEWTRYNGIILFKPKPGAPLPQQIAVNSTNVGAYELLNLQMRLLEDISGVHGAMQGKTATAGTPASLYAQQTQNASLNLIDLFESYKTFREDRDTKMMKTIQQFYDENRYLEIAGDKATEGQILASPDKVRNAEFDISITESVSSPAYRVASNEFLLELFRMGQISLEMLLENGSFPFSDRLLQSINKLKQETQQQNSKDTLPLKKTENI</sequence>
<comment type="caution">
    <text evidence="1">The sequence shown here is derived from an EMBL/GenBank/DDBJ whole genome shotgun (WGS) entry which is preliminary data.</text>
</comment>
<proteinExistence type="predicted"/>
<evidence type="ECO:0008006" key="3">
    <source>
        <dbReference type="Google" id="ProtNLM"/>
    </source>
</evidence>
<evidence type="ECO:0000313" key="2">
    <source>
        <dbReference type="Proteomes" id="UP000262954"/>
    </source>
</evidence>
<evidence type="ECO:0000313" key="1">
    <source>
        <dbReference type="EMBL" id="HBJ07850.1"/>
    </source>
</evidence>
<dbReference type="EMBL" id="DNWC01000035">
    <property type="protein sequence ID" value="HBJ07850.1"/>
    <property type="molecule type" value="Genomic_DNA"/>
</dbReference>
<dbReference type="AlphaFoldDB" id="A0A354M011"/>
<gene>
    <name evidence="1" type="ORF">DDY73_02485</name>
</gene>
<organism evidence="1 2">
    <name type="scientific">Coprobacter fastidiosus</name>
    <dbReference type="NCBI Taxonomy" id="1099853"/>
    <lineage>
        <taxon>Bacteria</taxon>
        <taxon>Pseudomonadati</taxon>
        <taxon>Bacteroidota</taxon>
        <taxon>Bacteroidia</taxon>
        <taxon>Bacteroidales</taxon>
        <taxon>Barnesiellaceae</taxon>
        <taxon>Coprobacter</taxon>
    </lineage>
</organism>
<dbReference type="Proteomes" id="UP000262954">
    <property type="component" value="Unassembled WGS sequence"/>
</dbReference>
<reference evidence="1 2" key="1">
    <citation type="journal article" date="2018" name="Nat. Biotechnol.">
        <title>A standardized bacterial taxonomy based on genome phylogeny substantially revises the tree of life.</title>
        <authorList>
            <person name="Parks D.H."/>
            <person name="Chuvochina M."/>
            <person name="Waite D.W."/>
            <person name="Rinke C."/>
            <person name="Skarshewski A."/>
            <person name="Chaumeil P.A."/>
            <person name="Hugenholtz P."/>
        </authorList>
    </citation>
    <scope>NUCLEOTIDE SEQUENCE [LARGE SCALE GENOMIC DNA]</scope>
    <source>
        <strain evidence="1">UBA11482</strain>
    </source>
</reference>
<accession>A0A354M011</accession>
<dbReference type="InterPro" id="IPR032427">
    <property type="entry name" value="P22_portal"/>
</dbReference>